<dbReference type="Proteomes" id="UP000004410">
    <property type="component" value="Unassembled WGS sequence"/>
</dbReference>
<evidence type="ECO:0000313" key="1">
    <source>
        <dbReference type="EMBL" id="EDN76095.1"/>
    </source>
</evidence>
<evidence type="ECO:0000313" key="2">
    <source>
        <dbReference type="Proteomes" id="UP000004410"/>
    </source>
</evidence>
<gene>
    <name evidence="1" type="ORF">RUMGNA_03718</name>
</gene>
<accession>A7B802</accession>
<dbReference type="EMBL" id="AAYG02000032">
    <property type="protein sequence ID" value="EDN76095.1"/>
    <property type="molecule type" value="Genomic_DNA"/>
</dbReference>
<organism evidence="1 2">
    <name type="scientific">Mediterraneibacter gnavus (strain ATCC 29149 / DSM 114966 / JCM 6515 / VPI C7-9)</name>
    <name type="common">Ruminococcus gnavus</name>
    <dbReference type="NCBI Taxonomy" id="411470"/>
    <lineage>
        <taxon>Bacteria</taxon>
        <taxon>Bacillati</taxon>
        <taxon>Bacillota</taxon>
        <taxon>Clostridia</taxon>
        <taxon>Lachnospirales</taxon>
        <taxon>Lachnospiraceae</taxon>
        <taxon>Mediterraneibacter</taxon>
    </lineage>
</organism>
<dbReference type="AlphaFoldDB" id="A7B802"/>
<name>A7B802_MEDG7</name>
<sequence length="67" mass="7636">MQGLTWDEVASLPSRECGLKYSTVQLVFEFRKVTPFAGVWIEIPSRVFRDQVGKNVTPFAGVWIEMS</sequence>
<protein>
    <submittedName>
        <fullName evidence="1">Uncharacterized protein</fullName>
    </submittedName>
</protein>
<reference evidence="1 2" key="2">
    <citation type="submission" date="2007-06" db="EMBL/GenBank/DDBJ databases">
        <title>Draft genome sequence of Ruminococcus gnavus (ATCC 29149).</title>
        <authorList>
            <person name="Sudarsanam P."/>
            <person name="Ley R."/>
            <person name="Guruge J."/>
            <person name="Turnbaugh P.J."/>
            <person name="Mahowald M."/>
            <person name="Liep D."/>
            <person name="Gordon J."/>
        </authorList>
    </citation>
    <scope>NUCLEOTIDE SEQUENCE [LARGE SCALE GENOMIC DNA]</scope>
    <source>
        <strain evidence="1 2">ATCC 29149</strain>
    </source>
</reference>
<comment type="caution">
    <text evidence="1">The sequence shown here is derived from an EMBL/GenBank/DDBJ whole genome shotgun (WGS) entry which is preliminary data.</text>
</comment>
<proteinExistence type="predicted"/>
<reference evidence="1 2" key="1">
    <citation type="submission" date="2007-04" db="EMBL/GenBank/DDBJ databases">
        <authorList>
            <person name="Fulton L."/>
            <person name="Clifton S."/>
            <person name="Fulton B."/>
            <person name="Xu J."/>
            <person name="Minx P."/>
            <person name="Pepin K.H."/>
            <person name="Johnson M."/>
            <person name="Thiruvilangam P."/>
            <person name="Bhonagiri V."/>
            <person name="Nash W.E."/>
            <person name="Mardis E.R."/>
            <person name="Wilson R.K."/>
        </authorList>
    </citation>
    <scope>NUCLEOTIDE SEQUENCE [LARGE SCALE GENOMIC DNA]</scope>
    <source>
        <strain evidence="1 2">ATCC 29149</strain>
    </source>
</reference>
<dbReference type="PaxDb" id="411470-RUMGNA_03718"/>